<dbReference type="GO" id="GO:0016757">
    <property type="term" value="F:glycosyltransferase activity"/>
    <property type="evidence" value="ECO:0007669"/>
    <property type="project" value="InterPro"/>
</dbReference>
<dbReference type="EMBL" id="CP002156">
    <property type="protein sequence ID" value="ADM08856.1"/>
    <property type="molecule type" value="Genomic_DNA"/>
</dbReference>
<proteinExistence type="predicted"/>
<dbReference type="STRING" id="314260.PB2503_03907"/>
<keyword evidence="4" id="KW-1185">Reference proteome</keyword>
<organism evidence="3 4">
    <name type="scientific">Parvularcula bermudensis (strain ATCC BAA-594 / HTCC2503 / KCTC 12087)</name>
    <dbReference type="NCBI Taxonomy" id="314260"/>
    <lineage>
        <taxon>Bacteria</taxon>
        <taxon>Pseudomonadati</taxon>
        <taxon>Pseudomonadota</taxon>
        <taxon>Alphaproteobacteria</taxon>
        <taxon>Parvularculales</taxon>
        <taxon>Parvularculaceae</taxon>
        <taxon>Parvularcula</taxon>
    </lineage>
</organism>
<dbReference type="GO" id="GO:0009103">
    <property type="term" value="P:lipopolysaccharide biosynthetic process"/>
    <property type="evidence" value="ECO:0007669"/>
    <property type="project" value="TreeGrafter"/>
</dbReference>
<evidence type="ECO:0000256" key="1">
    <source>
        <dbReference type="ARBA" id="ARBA00022679"/>
    </source>
</evidence>
<dbReference type="AlphaFoldDB" id="E0TE35"/>
<dbReference type="KEGG" id="pbr:PB2503_03907"/>
<keyword evidence="1 3" id="KW-0808">Transferase</keyword>
<dbReference type="CAZy" id="GT4">
    <property type="family name" value="Glycosyltransferase Family 4"/>
</dbReference>
<gene>
    <name evidence="3" type="ordered locus">PB2503_03907</name>
</gene>
<feature type="domain" description="Glycosyl transferase family 1" evidence="2">
    <location>
        <begin position="172"/>
        <end position="333"/>
    </location>
</feature>
<evidence type="ECO:0000313" key="4">
    <source>
        <dbReference type="Proteomes" id="UP000001302"/>
    </source>
</evidence>
<dbReference type="PANTHER" id="PTHR46401">
    <property type="entry name" value="GLYCOSYLTRANSFERASE WBBK-RELATED"/>
    <property type="match status" value="1"/>
</dbReference>
<evidence type="ECO:0000259" key="2">
    <source>
        <dbReference type="Pfam" id="PF00534"/>
    </source>
</evidence>
<sequence length="358" mass="39505">MRIAIVLAPNTTYSPDGASAVVLCAHDAGLYSRHRDDITVIAPQTNTPFSDLSYRPVPTDGGLHAYTKRVKRLLKDQPPDFVEVHQQVKCASHIARQIAPLPVMLVKHSQIKAPKGPVSRIRLSRRIAPLTQIAFVSQFACDHFTAAYPRFVDRAAVAWNGLDTDLYPYAPQAKRKTILFAGRIIANKGALDFAKAMRRTLPHYPDWNAVMIGQPDRGEEAYGEAVRAEIAALGPQGEWLGYRPYPDVMAHFQAAEIVVVPSKWDETFGRVALEAMVTGAALIASRRGGLPEVGGEAATYLDAVTPDHISSAVRALIENTPLRRTQQEAGRRRAVEKFDIRRTVACIDDLREAIVDRT</sequence>
<protein>
    <submittedName>
        <fullName evidence="3">Putative hexosyltransferase</fullName>
    </submittedName>
</protein>
<dbReference type="eggNOG" id="COG0438">
    <property type="taxonomic scope" value="Bacteria"/>
</dbReference>
<dbReference type="InterPro" id="IPR001296">
    <property type="entry name" value="Glyco_trans_1"/>
</dbReference>
<dbReference type="RefSeq" id="WP_013299830.1">
    <property type="nucleotide sequence ID" value="NC_014414.1"/>
</dbReference>
<dbReference type="OrthoDB" id="9807414at2"/>
<accession>E0TE35</accession>
<dbReference type="SUPFAM" id="SSF53756">
    <property type="entry name" value="UDP-Glycosyltransferase/glycogen phosphorylase"/>
    <property type="match status" value="1"/>
</dbReference>
<dbReference type="CDD" id="cd03801">
    <property type="entry name" value="GT4_PimA-like"/>
    <property type="match status" value="1"/>
</dbReference>
<dbReference type="Pfam" id="PF00534">
    <property type="entry name" value="Glycos_transf_1"/>
    <property type="match status" value="1"/>
</dbReference>
<dbReference type="HOGENOM" id="CLU_009583_38_0_5"/>
<dbReference type="PANTHER" id="PTHR46401:SF2">
    <property type="entry name" value="GLYCOSYLTRANSFERASE WBBK-RELATED"/>
    <property type="match status" value="1"/>
</dbReference>
<dbReference type="Gene3D" id="3.40.50.2000">
    <property type="entry name" value="Glycogen Phosphorylase B"/>
    <property type="match status" value="2"/>
</dbReference>
<reference evidence="4" key="1">
    <citation type="submission" date="2010-08" db="EMBL/GenBank/DDBJ databases">
        <title>Genome sequence of Parvularcula bermudensis HTCC2503.</title>
        <authorList>
            <person name="Kang D.-M."/>
            <person name="Oh H.-M."/>
            <person name="Cho J.-C."/>
        </authorList>
    </citation>
    <scope>NUCLEOTIDE SEQUENCE [LARGE SCALE GENOMIC DNA]</scope>
    <source>
        <strain evidence="4">ATCC BAA-594 / HTCC2503 / KCTC 12087</strain>
    </source>
</reference>
<dbReference type="Proteomes" id="UP000001302">
    <property type="component" value="Chromosome"/>
</dbReference>
<evidence type="ECO:0000313" key="3">
    <source>
        <dbReference type="EMBL" id="ADM08856.1"/>
    </source>
</evidence>
<reference evidence="3 4" key="2">
    <citation type="journal article" date="2011" name="J. Bacteriol.">
        <title>Complete genome sequence of strain HTCC2503T of Parvularcula bermudensis, the type species of the order "Parvularculales" in the class Alphaproteobacteria.</title>
        <authorList>
            <person name="Oh H.M."/>
            <person name="Kang I."/>
            <person name="Vergin K.L."/>
            <person name="Kang D."/>
            <person name="Rhee K.H."/>
            <person name="Giovannoni S.J."/>
            <person name="Cho J.C."/>
        </authorList>
    </citation>
    <scope>NUCLEOTIDE SEQUENCE [LARGE SCALE GENOMIC DNA]</scope>
    <source>
        <strain evidence="4">ATCC BAA-594 / HTCC2503 / KCTC 12087</strain>
    </source>
</reference>
<name>E0TE35_PARBH</name>